<evidence type="ECO:0000256" key="9">
    <source>
        <dbReference type="ARBA" id="ARBA00022605"/>
    </source>
</evidence>
<dbReference type="CDD" id="cd01557">
    <property type="entry name" value="BCAT_beta_family"/>
    <property type="match status" value="1"/>
</dbReference>
<dbReference type="InterPro" id="IPR043132">
    <property type="entry name" value="BCAT-like_C"/>
</dbReference>
<evidence type="ECO:0000256" key="4">
    <source>
        <dbReference type="ARBA" id="ARBA00004931"/>
    </source>
</evidence>
<evidence type="ECO:0000256" key="1">
    <source>
        <dbReference type="ARBA" id="ARBA00001933"/>
    </source>
</evidence>
<comment type="pathway">
    <text evidence="3">Amino-acid biosynthesis; L-isoleucine biosynthesis; L-isoleucine from 2-oxobutanoate: step 4/4.</text>
</comment>
<keyword evidence="8 16" id="KW-0032">Aminotransferase</keyword>
<comment type="pathway">
    <text evidence="5">Amino-acid biosynthesis; L-leucine biosynthesis; L-leucine from 3-methyl-2-oxobutanoate: step 4/4.</text>
</comment>
<keyword evidence="17" id="KW-1185">Reference proteome</keyword>
<dbReference type="PANTHER" id="PTHR11825">
    <property type="entry name" value="SUBGROUP IIII AMINOTRANSFERASE"/>
    <property type="match status" value="1"/>
</dbReference>
<keyword evidence="12" id="KW-0100">Branched-chain amino acid biosynthesis</keyword>
<dbReference type="GO" id="GO:0008483">
    <property type="term" value="F:transaminase activity"/>
    <property type="evidence" value="ECO:0007669"/>
    <property type="project" value="UniProtKB-KW"/>
</dbReference>
<dbReference type="NCBIfam" id="TIGR01123">
    <property type="entry name" value="ilvE_II"/>
    <property type="match status" value="1"/>
</dbReference>
<keyword evidence="10" id="KW-0808">Transferase</keyword>
<dbReference type="EMBL" id="BAABGZ010000006">
    <property type="protein sequence ID" value="GAA4346737.1"/>
    <property type="molecule type" value="Genomic_DNA"/>
</dbReference>
<dbReference type="InterPro" id="IPR001544">
    <property type="entry name" value="Aminotrans_IV"/>
</dbReference>
<evidence type="ECO:0000256" key="15">
    <source>
        <dbReference type="ARBA" id="ARBA00049229"/>
    </source>
</evidence>
<comment type="caution">
    <text evidence="16">The sequence shown here is derived from an EMBL/GenBank/DDBJ whole genome shotgun (WGS) entry which is preliminary data.</text>
</comment>
<comment type="catalytic activity">
    <reaction evidence="14">
        <text>L-isoleucine + 2-oxoglutarate = (S)-3-methyl-2-oxopentanoate + L-glutamate</text>
        <dbReference type="Rhea" id="RHEA:24801"/>
        <dbReference type="ChEBI" id="CHEBI:16810"/>
        <dbReference type="ChEBI" id="CHEBI:29985"/>
        <dbReference type="ChEBI" id="CHEBI:35146"/>
        <dbReference type="ChEBI" id="CHEBI:58045"/>
        <dbReference type="EC" id="2.6.1.42"/>
    </reaction>
</comment>
<dbReference type="Gene3D" id="3.30.470.10">
    <property type="match status" value="1"/>
</dbReference>
<dbReference type="SUPFAM" id="SSF56752">
    <property type="entry name" value="D-aminoacid aminotransferase-like PLP-dependent enzymes"/>
    <property type="match status" value="1"/>
</dbReference>
<organism evidence="16 17">
    <name type="scientific">Hymenobacter saemangeumensis</name>
    <dbReference type="NCBI Taxonomy" id="1084522"/>
    <lineage>
        <taxon>Bacteria</taxon>
        <taxon>Pseudomonadati</taxon>
        <taxon>Bacteroidota</taxon>
        <taxon>Cytophagia</taxon>
        <taxon>Cytophagales</taxon>
        <taxon>Hymenobacteraceae</taxon>
        <taxon>Hymenobacter</taxon>
    </lineage>
</organism>
<dbReference type="InterPro" id="IPR043131">
    <property type="entry name" value="BCAT-like_N"/>
</dbReference>
<dbReference type="PANTHER" id="PTHR11825:SF44">
    <property type="entry name" value="BRANCHED-CHAIN-AMINO-ACID AMINOTRANSFERASE"/>
    <property type="match status" value="1"/>
</dbReference>
<accession>A0ABP8HXA1</accession>
<dbReference type="NCBIfam" id="NF009897">
    <property type="entry name" value="PRK13357.1"/>
    <property type="match status" value="1"/>
</dbReference>
<protein>
    <recommendedName>
        <fullName evidence="7">branched-chain-amino-acid transaminase</fullName>
        <ecNumber evidence="7">2.6.1.42</ecNumber>
    </recommendedName>
</protein>
<comment type="function">
    <text evidence="2">Acts on leucine, isoleucine and valine.</text>
</comment>
<evidence type="ECO:0000256" key="2">
    <source>
        <dbReference type="ARBA" id="ARBA00003109"/>
    </source>
</evidence>
<comment type="similarity">
    <text evidence="6">Belongs to the class-IV pyridoxal-phosphate-dependent aminotransferase family.</text>
</comment>
<dbReference type="Pfam" id="PF01063">
    <property type="entry name" value="Aminotran_4"/>
    <property type="match status" value="1"/>
</dbReference>
<dbReference type="Proteomes" id="UP001501153">
    <property type="component" value="Unassembled WGS sequence"/>
</dbReference>
<evidence type="ECO:0000313" key="17">
    <source>
        <dbReference type="Proteomes" id="UP001501153"/>
    </source>
</evidence>
<evidence type="ECO:0000313" key="16">
    <source>
        <dbReference type="EMBL" id="GAA4346737.1"/>
    </source>
</evidence>
<dbReference type="InterPro" id="IPR036038">
    <property type="entry name" value="Aminotransferase-like"/>
</dbReference>
<evidence type="ECO:0000256" key="12">
    <source>
        <dbReference type="ARBA" id="ARBA00023304"/>
    </source>
</evidence>
<evidence type="ECO:0000256" key="8">
    <source>
        <dbReference type="ARBA" id="ARBA00022576"/>
    </source>
</evidence>
<dbReference type="Gene3D" id="3.20.10.10">
    <property type="entry name" value="D-amino Acid Aminotransferase, subunit A, domain 2"/>
    <property type="match status" value="1"/>
</dbReference>
<keyword evidence="9" id="KW-0028">Amino-acid biosynthesis</keyword>
<dbReference type="PIRSF" id="PIRSF006468">
    <property type="entry name" value="BCAT1"/>
    <property type="match status" value="1"/>
</dbReference>
<evidence type="ECO:0000256" key="14">
    <source>
        <dbReference type="ARBA" id="ARBA00048798"/>
    </source>
</evidence>
<evidence type="ECO:0000256" key="13">
    <source>
        <dbReference type="ARBA" id="ARBA00048212"/>
    </source>
</evidence>
<evidence type="ECO:0000256" key="6">
    <source>
        <dbReference type="ARBA" id="ARBA00009320"/>
    </source>
</evidence>
<evidence type="ECO:0000256" key="5">
    <source>
        <dbReference type="ARBA" id="ARBA00005072"/>
    </source>
</evidence>
<evidence type="ECO:0000256" key="3">
    <source>
        <dbReference type="ARBA" id="ARBA00004824"/>
    </source>
</evidence>
<comment type="catalytic activity">
    <reaction evidence="13">
        <text>L-valine + 2-oxoglutarate = 3-methyl-2-oxobutanoate + L-glutamate</text>
        <dbReference type="Rhea" id="RHEA:24813"/>
        <dbReference type="ChEBI" id="CHEBI:11851"/>
        <dbReference type="ChEBI" id="CHEBI:16810"/>
        <dbReference type="ChEBI" id="CHEBI:29985"/>
        <dbReference type="ChEBI" id="CHEBI:57762"/>
        <dbReference type="EC" id="2.6.1.42"/>
    </reaction>
</comment>
<proteinExistence type="inferred from homology"/>
<reference evidence="17" key="1">
    <citation type="journal article" date="2019" name="Int. J. Syst. Evol. Microbiol.">
        <title>The Global Catalogue of Microorganisms (GCM) 10K type strain sequencing project: providing services to taxonomists for standard genome sequencing and annotation.</title>
        <authorList>
            <consortium name="The Broad Institute Genomics Platform"/>
            <consortium name="The Broad Institute Genome Sequencing Center for Infectious Disease"/>
            <person name="Wu L."/>
            <person name="Ma J."/>
        </authorList>
    </citation>
    <scope>NUCLEOTIDE SEQUENCE [LARGE SCALE GENOMIC DNA]</scope>
    <source>
        <strain evidence="17">JCM 17923</strain>
    </source>
</reference>
<evidence type="ECO:0000256" key="7">
    <source>
        <dbReference type="ARBA" id="ARBA00013053"/>
    </source>
</evidence>
<sequence length="354" mass="39221">MIDILPIRIQRTTASRLAEVDLDHIEFGKVFSDHMFAVEYRDGEWQEPQIVPYGDMAVSPANSALHYGQAIFEGMKAYQQADGGVALFRPLDNWARLNASAERMCMPAIPEELFMQGLKELIRLDAKWVPAKEGSSLYIRPFMFATDGFIGVRPSDTYRFMIFTCPVNAYYNKPLRVRFEQKYVRSAEGGAGFAKAAGNYGGAMMPSKLAQDEGYHQLLWTDASEHQYVEESGTMNAIFVIDGRVVTPALSTSILDGITRRSVLQLARDWGMPVEERKVSSLEIMDALTKGKLHEAFGVGTAATIAPIATIGFEGHDYDLPTVGPDAFSKRVSAALEAIRSGEATDSHSWMVKV</sequence>
<name>A0ABP8HXA1_9BACT</name>
<evidence type="ECO:0000256" key="10">
    <source>
        <dbReference type="ARBA" id="ARBA00022679"/>
    </source>
</evidence>
<dbReference type="InterPro" id="IPR005786">
    <property type="entry name" value="B_amino_transII"/>
</dbReference>
<comment type="pathway">
    <text evidence="4">Amino-acid biosynthesis; L-valine biosynthesis; L-valine from pyruvate: step 4/4.</text>
</comment>
<comment type="catalytic activity">
    <reaction evidence="15">
        <text>L-leucine + 2-oxoglutarate = 4-methyl-2-oxopentanoate + L-glutamate</text>
        <dbReference type="Rhea" id="RHEA:18321"/>
        <dbReference type="ChEBI" id="CHEBI:16810"/>
        <dbReference type="ChEBI" id="CHEBI:17865"/>
        <dbReference type="ChEBI" id="CHEBI:29985"/>
        <dbReference type="ChEBI" id="CHEBI:57427"/>
        <dbReference type="EC" id="2.6.1.42"/>
    </reaction>
</comment>
<gene>
    <name evidence="16" type="ORF">GCM10023185_01280</name>
</gene>
<dbReference type="InterPro" id="IPR033939">
    <property type="entry name" value="BCAT_family"/>
</dbReference>
<dbReference type="EC" id="2.6.1.42" evidence="7"/>
<keyword evidence="11" id="KW-0663">Pyridoxal phosphate</keyword>
<comment type="cofactor">
    <cofactor evidence="1">
        <name>pyridoxal 5'-phosphate</name>
        <dbReference type="ChEBI" id="CHEBI:597326"/>
    </cofactor>
</comment>
<evidence type="ECO:0000256" key="11">
    <source>
        <dbReference type="ARBA" id="ARBA00022898"/>
    </source>
</evidence>
<dbReference type="RefSeq" id="WP_345232846.1">
    <property type="nucleotide sequence ID" value="NZ_BAABGZ010000006.1"/>
</dbReference>